<reference evidence="2" key="1">
    <citation type="submission" date="2022-10" db="EMBL/GenBank/DDBJ databases">
        <title>Rhodococcus sp.75.</title>
        <authorList>
            <person name="Sun M."/>
        </authorList>
    </citation>
    <scope>NUCLEOTIDE SEQUENCE</scope>
    <source>
        <strain evidence="2">75</strain>
    </source>
</reference>
<keyword evidence="1" id="KW-1133">Transmembrane helix</keyword>
<evidence type="ECO:0000313" key="3">
    <source>
        <dbReference type="Proteomes" id="UP001164965"/>
    </source>
</evidence>
<evidence type="ECO:0000256" key="1">
    <source>
        <dbReference type="SAM" id="Phobius"/>
    </source>
</evidence>
<gene>
    <name evidence="2" type="ORF">RHODO2019_00930</name>
</gene>
<feature type="transmembrane region" description="Helical" evidence="1">
    <location>
        <begin position="60"/>
        <end position="80"/>
    </location>
</feature>
<keyword evidence="3" id="KW-1185">Reference proteome</keyword>
<evidence type="ECO:0000313" key="2">
    <source>
        <dbReference type="EMBL" id="UZJ25108.1"/>
    </source>
</evidence>
<feature type="transmembrane region" description="Helical" evidence="1">
    <location>
        <begin position="12"/>
        <end position="30"/>
    </location>
</feature>
<feature type="transmembrane region" description="Helical" evidence="1">
    <location>
        <begin position="114"/>
        <end position="133"/>
    </location>
</feature>
<proteinExistence type="predicted"/>
<dbReference type="Proteomes" id="UP001164965">
    <property type="component" value="Chromosome"/>
</dbReference>
<dbReference type="Pfam" id="PF06197">
    <property type="entry name" value="DUF998"/>
    <property type="match status" value="1"/>
</dbReference>
<dbReference type="EMBL" id="CP110615">
    <property type="protein sequence ID" value="UZJ25108.1"/>
    <property type="molecule type" value="Genomic_DNA"/>
</dbReference>
<feature type="transmembrane region" description="Helical" evidence="1">
    <location>
        <begin position="169"/>
        <end position="188"/>
    </location>
</feature>
<keyword evidence="1" id="KW-0472">Membrane</keyword>
<feature type="transmembrane region" description="Helical" evidence="1">
    <location>
        <begin position="140"/>
        <end position="157"/>
    </location>
</feature>
<dbReference type="RefSeq" id="WP_265383214.1">
    <property type="nucleotide sequence ID" value="NZ_CP110615.1"/>
</dbReference>
<name>A0ABY6P1L8_9NOCA</name>
<feature type="transmembrane region" description="Helical" evidence="1">
    <location>
        <begin position="89"/>
        <end position="108"/>
    </location>
</feature>
<sequence>MSTRVAAPGRVPWWGVVSAVLAPVFMIGGWELAAAVQPVPFDAVVRTISDLAARDTPHRWVMTVGLAGLGLAHVVTALALRAGASSGRVLLAIGGVATLVVSAAPLPAGGGSSTVHTVAATVGFVALSTWSLLAFPRWRTGWVGAAVLVGLLLWFGVELGGPRFGLSERVLAGAQAVWPLLVVTRLVVRARLVTGGSRGGSSAP</sequence>
<organism evidence="2 3">
    <name type="scientific">Rhodococcus antarcticus</name>
    <dbReference type="NCBI Taxonomy" id="2987751"/>
    <lineage>
        <taxon>Bacteria</taxon>
        <taxon>Bacillati</taxon>
        <taxon>Actinomycetota</taxon>
        <taxon>Actinomycetes</taxon>
        <taxon>Mycobacteriales</taxon>
        <taxon>Nocardiaceae</taxon>
        <taxon>Rhodococcus</taxon>
    </lineage>
</organism>
<protein>
    <submittedName>
        <fullName evidence="2">DUF998 domain-containing protein</fullName>
    </submittedName>
</protein>
<keyword evidence="1" id="KW-0812">Transmembrane</keyword>
<accession>A0ABY6P1L8</accession>
<dbReference type="InterPro" id="IPR009339">
    <property type="entry name" value="DUF998"/>
</dbReference>